<keyword evidence="3 9" id="KW-0963">Cytoplasm</keyword>
<dbReference type="GO" id="GO:0005737">
    <property type="term" value="C:cytoplasm"/>
    <property type="evidence" value="ECO:0007669"/>
    <property type="project" value="UniProtKB-SubCell"/>
</dbReference>
<dbReference type="PANTHER" id="PTHR10815">
    <property type="entry name" value="METHYLATED-DNA--PROTEIN-CYSTEINE METHYLTRANSFERASE"/>
    <property type="match status" value="1"/>
</dbReference>
<sequence>MKPSKCFIKTPIATVLAITDGNAITSVDFVDDDPTIEPIEHPLLRQLLKELAEYFAGERDHFTLPLNPEGTEFQKEVWKTLLSIPYGKTISYAEEAQKFGNPKAIRAVANANGRNPIAILIPCHRVIATGGGLGGYRGGIEKKEFLLRLESDQSSR</sequence>
<evidence type="ECO:0000256" key="6">
    <source>
        <dbReference type="ARBA" id="ARBA00022763"/>
    </source>
</evidence>
<comment type="similarity">
    <text evidence="2 9">Belongs to the MGMT family.</text>
</comment>
<evidence type="ECO:0000256" key="1">
    <source>
        <dbReference type="ARBA" id="ARBA00001286"/>
    </source>
</evidence>
<evidence type="ECO:0000256" key="2">
    <source>
        <dbReference type="ARBA" id="ARBA00008711"/>
    </source>
</evidence>
<evidence type="ECO:0000256" key="9">
    <source>
        <dbReference type="HAMAP-Rule" id="MF_00772"/>
    </source>
</evidence>
<dbReference type="STRING" id="709032.Sulku_1796"/>
<dbReference type="SUPFAM" id="SSF53155">
    <property type="entry name" value="Methylated DNA-protein cysteine methyltransferase domain"/>
    <property type="match status" value="1"/>
</dbReference>
<evidence type="ECO:0000256" key="8">
    <source>
        <dbReference type="ARBA" id="ARBA00049348"/>
    </source>
</evidence>
<comment type="catalytic activity">
    <reaction evidence="1 9">
        <text>a 4-O-methyl-thymidine in DNA + L-cysteinyl-[protein] = a thymidine in DNA + S-methyl-L-cysteinyl-[protein]</text>
        <dbReference type="Rhea" id="RHEA:53428"/>
        <dbReference type="Rhea" id="RHEA-COMP:10131"/>
        <dbReference type="Rhea" id="RHEA-COMP:10132"/>
        <dbReference type="Rhea" id="RHEA-COMP:13555"/>
        <dbReference type="Rhea" id="RHEA-COMP:13556"/>
        <dbReference type="ChEBI" id="CHEBI:29950"/>
        <dbReference type="ChEBI" id="CHEBI:82612"/>
        <dbReference type="ChEBI" id="CHEBI:137386"/>
        <dbReference type="ChEBI" id="CHEBI:137387"/>
        <dbReference type="EC" id="2.1.1.63"/>
    </reaction>
</comment>
<dbReference type="InterPro" id="IPR014048">
    <property type="entry name" value="MethylDNA_cys_MeTrfase_DNA-bd"/>
</dbReference>
<dbReference type="Pfam" id="PF02870">
    <property type="entry name" value="Methyltransf_1N"/>
    <property type="match status" value="1"/>
</dbReference>
<dbReference type="GO" id="GO:0003908">
    <property type="term" value="F:methylated-DNA-[protein]-cysteine S-methyltransferase activity"/>
    <property type="evidence" value="ECO:0007669"/>
    <property type="project" value="UniProtKB-UniRule"/>
</dbReference>
<dbReference type="InterPro" id="IPR036631">
    <property type="entry name" value="MGMT_N_sf"/>
</dbReference>
<accession>E4U1C0</accession>
<reference evidence="12 13" key="1">
    <citation type="journal article" date="2012" name="Stand. Genomic Sci.">
        <title>Complete genome sequence of the sulfur compounds oxidizing chemolithoautotroph Sulfuricurvum kujiense type strain (YK-1(T)).</title>
        <authorList>
            <person name="Han C."/>
            <person name="Kotsyurbenko O."/>
            <person name="Chertkov O."/>
            <person name="Held B."/>
            <person name="Lapidus A."/>
            <person name="Nolan M."/>
            <person name="Lucas S."/>
            <person name="Hammon N."/>
            <person name="Deshpande S."/>
            <person name="Cheng J.F."/>
            <person name="Tapia R."/>
            <person name="Goodwin L.A."/>
            <person name="Pitluck S."/>
            <person name="Liolios K."/>
            <person name="Pagani I."/>
            <person name="Ivanova N."/>
            <person name="Mavromatis K."/>
            <person name="Mikhailova N."/>
            <person name="Pati A."/>
            <person name="Chen A."/>
            <person name="Palaniappan K."/>
            <person name="Land M."/>
            <person name="Hauser L."/>
            <person name="Chang Y.J."/>
            <person name="Jeffries C.D."/>
            <person name="Brambilla E.M."/>
            <person name="Rohde M."/>
            <person name="Spring S."/>
            <person name="Sikorski J."/>
            <person name="Goker M."/>
            <person name="Woyke T."/>
            <person name="Bristow J."/>
            <person name="Eisen J.A."/>
            <person name="Markowitz V."/>
            <person name="Hugenholtz P."/>
            <person name="Kyrpides N.C."/>
            <person name="Klenk H.P."/>
            <person name="Detter J.C."/>
        </authorList>
    </citation>
    <scope>NUCLEOTIDE SEQUENCE [LARGE SCALE GENOMIC DNA]</scope>
    <source>
        <strain evidence="13">ATCC BAA-921 / DSM 16994 / JCM 11577 / YK-1</strain>
    </source>
</reference>
<dbReference type="GO" id="GO:0032259">
    <property type="term" value="P:methylation"/>
    <property type="evidence" value="ECO:0007669"/>
    <property type="project" value="UniProtKB-KW"/>
</dbReference>
<dbReference type="GO" id="GO:0006307">
    <property type="term" value="P:DNA alkylation repair"/>
    <property type="evidence" value="ECO:0007669"/>
    <property type="project" value="UniProtKB-UniRule"/>
</dbReference>
<dbReference type="SUPFAM" id="SSF46767">
    <property type="entry name" value="Methylated DNA-protein cysteine methyltransferase, C-terminal domain"/>
    <property type="match status" value="1"/>
</dbReference>
<evidence type="ECO:0000256" key="5">
    <source>
        <dbReference type="ARBA" id="ARBA00022679"/>
    </source>
</evidence>
<dbReference type="RefSeq" id="WP_013460654.1">
    <property type="nucleotide sequence ID" value="NC_014762.1"/>
</dbReference>
<dbReference type="HOGENOM" id="CLU_000445_52_2_7"/>
<keyword evidence="13" id="KW-1185">Reference proteome</keyword>
<dbReference type="PROSITE" id="PS00374">
    <property type="entry name" value="MGMT"/>
    <property type="match status" value="1"/>
</dbReference>
<dbReference type="Gene3D" id="1.10.10.10">
    <property type="entry name" value="Winged helix-like DNA-binding domain superfamily/Winged helix DNA-binding domain"/>
    <property type="match status" value="1"/>
</dbReference>
<comment type="function">
    <text evidence="9">Involved in the cellular defense against the biological effects of O6-methylguanine (O6-MeG) and O4-methylthymine (O4-MeT) in DNA. Repairs the methylated nucleobase in DNA by stoichiometrically transferring the methyl group to a cysteine residue in the enzyme. This is a suicide reaction: the enzyme is irreversibly inactivated.</text>
</comment>
<keyword evidence="7 9" id="KW-0234">DNA repair</keyword>
<evidence type="ECO:0000256" key="7">
    <source>
        <dbReference type="ARBA" id="ARBA00023204"/>
    </source>
</evidence>
<feature type="domain" description="Methylguanine DNA methyltransferase ribonuclease-like" evidence="11">
    <location>
        <begin position="7"/>
        <end position="67"/>
    </location>
</feature>
<feature type="domain" description="Methylated-DNA-[protein]-cysteine S-methyltransferase DNA binding" evidence="10">
    <location>
        <begin position="72"/>
        <end position="151"/>
    </location>
</feature>
<proteinExistence type="inferred from homology"/>
<protein>
    <recommendedName>
        <fullName evidence="9">Methylated-DNA--protein-cysteine methyltransferase</fullName>
        <ecNumber evidence="9">2.1.1.63</ecNumber>
    </recommendedName>
    <alternativeName>
        <fullName evidence="9">6-O-methylguanine-DNA methyltransferase</fullName>
        <shortName evidence="9">MGMT</shortName>
    </alternativeName>
    <alternativeName>
        <fullName evidence="9">O-6-methylguanine-DNA-alkyltransferase</fullName>
    </alternativeName>
</protein>
<keyword evidence="6 9" id="KW-0227">DNA damage</keyword>
<dbReference type="EC" id="2.1.1.63" evidence="9"/>
<dbReference type="OrthoDB" id="9802228at2"/>
<dbReference type="eggNOG" id="COG0350">
    <property type="taxonomic scope" value="Bacteria"/>
</dbReference>
<keyword evidence="5 9" id="KW-0808">Transferase</keyword>
<gene>
    <name evidence="12" type="ordered locus">Sulku_1796</name>
</gene>
<dbReference type="AlphaFoldDB" id="E4U1C0"/>
<name>E4U1C0_SULKY</name>
<evidence type="ECO:0000256" key="4">
    <source>
        <dbReference type="ARBA" id="ARBA00022603"/>
    </source>
</evidence>
<dbReference type="InterPro" id="IPR001497">
    <property type="entry name" value="MethylDNA_cys_MeTrfase_AS"/>
</dbReference>
<feature type="active site" description="Nucleophile; methyl group acceptor" evidence="9">
    <location>
        <position position="123"/>
    </location>
</feature>
<dbReference type="CDD" id="cd06445">
    <property type="entry name" value="ATase"/>
    <property type="match status" value="1"/>
</dbReference>
<dbReference type="Proteomes" id="UP000008721">
    <property type="component" value="Chromosome"/>
</dbReference>
<dbReference type="PANTHER" id="PTHR10815:SF13">
    <property type="entry name" value="METHYLATED-DNA--PROTEIN-CYSTEINE METHYLTRANSFERASE"/>
    <property type="match status" value="1"/>
</dbReference>
<dbReference type="InterPro" id="IPR036388">
    <property type="entry name" value="WH-like_DNA-bd_sf"/>
</dbReference>
<evidence type="ECO:0000313" key="12">
    <source>
        <dbReference type="EMBL" id="ADR34457.1"/>
    </source>
</evidence>
<dbReference type="EMBL" id="CP002355">
    <property type="protein sequence ID" value="ADR34457.1"/>
    <property type="molecule type" value="Genomic_DNA"/>
</dbReference>
<comment type="subcellular location">
    <subcellularLocation>
        <location evidence="9">Cytoplasm</location>
    </subcellularLocation>
</comment>
<keyword evidence="4 9" id="KW-0489">Methyltransferase</keyword>
<dbReference type="Pfam" id="PF01035">
    <property type="entry name" value="DNA_binding_1"/>
    <property type="match status" value="1"/>
</dbReference>
<dbReference type="InterPro" id="IPR023546">
    <property type="entry name" value="MGMT"/>
</dbReference>
<organism evidence="12 13">
    <name type="scientific">Sulfuricurvum kujiense (strain ATCC BAA-921 / DSM 16994 / JCM 11577 / YK-1)</name>
    <dbReference type="NCBI Taxonomy" id="709032"/>
    <lineage>
        <taxon>Bacteria</taxon>
        <taxon>Pseudomonadati</taxon>
        <taxon>Campylobacterota</taxon>
        <taxon>Epsilonproteobacteria</taxon>
        <taxon>Campylobacterales</taxon>
        <taxon>Sulfurimonadaceae</taxon>
        <taxon>Sulfuricurvum</taxon>
    </lineage>
</organism>
<dbReference type="KEGG" id="sku:Sulku_1796"/>
<dbReference type="FunFam" id="1.10.10.10:FF:000214">
    <property type="entry name" value="Methylated-DNA--protein-cysteine methyltransferase"/>
    <property type="match status" value="1"/>
</dbReference>
<dbReference type="NCBIfam" id="TIGR00589">
    <property type="entry name" value="ogt"/>
    <property type="match status" value="1"/>
</dbReference>
<evidence type="ECO:0000259" key="11">
    <source>
        <dbReference type="Pfam" id="PF02870"/>
    </source>
</evidence>
<dbReference type="InterPro" id="IPR008332">
    <property type="entry name" value="MethylG_MeTrfase_N"/>
</dbReference>
<comment type="miscellaneous">
    <text evidence="9">This enzyme catalyzes only one turnover and therefore is not strictly catalytic. According to one definition, an enzyme is a biocatalyst that acts repeatedly and over many reaction cycles.</text>
</comment>
<evidence type="ECO:0000313" key="13">
    <source>
        <dbReference type="Proteomes" id="UP000008721"/>
    </source>
</evidence>
<dbReference type="Gene3D" id="3.30.160.70">
    <property type="entry name" value="Methylated DNA-protein cysteine methyltransferase domain"/>
    <property type="match status" value="1"/>
</dbReference>
<evidence type="ECO:0000256" key="3">
    <source>
        <dbReference type="ARBA" id="ARBA00022490"/>
    </source>
</evidence>
<evidence type="ECO:0000259" key="10">
    <source>
        <dbReference type="Pfam" id="PF01035"/>
    </source>
</evidence>
<dbReference type="HAMAP" id="MF_00772">
    <property type="entry name" value="OGT"/>
    <property type="match status" value="1"/>
</dbReference>
<comment type="catalytic activity">
    <reaction evidence="8 9">
        <text>a 6-O-methyl-2'-deoxyguanosine in DNA + L-cysteinyl-[protein] = S-methyl-L-cysteinyl-[protein] + a 2'-deoxyguanosine in DNA</text>
        <dbReference type="Rhea" id="RHEA:24000"/>
        <dbReference type="Rhea" id="RHEA-COMP:10131"/>
        <dbReference type="Rhea" id="RHEA-COMP:10132"/>
        <dbReference type="Rhea" id="RHEA-COMP:11367"/>
        <dbReference type="Rhea" id="RHEA-COMP:11368"/>
        <dbReference type="ChEBI" id="CHEBI:29950"/>
        <dbReference type="ChEBI" id="CHEBI:82612"/>
        <dbReference type="ChEBI" id="CHEBI:85445"/>
        <dbReference type="ChEBI" id="CHEBI:85448"/>
        <dbReference type="EC" id="2.1.1.63"/>
    </reaction>
</comment>
<dbReference type="InterPro" id="IPR036217">
    <property type="entry name" value="MethylDNA_cys_MeTrfase_DNAb"/>
</dbReference>